<comment type="caution">
    <text evidence="1">The sequence shown here is derived from an EMBL/GenBank/DDBJ whole genome shotgun (WGS) entry which is preliminary data.</text>
</comment>
<evidence type="ECO:0000313" key="1">
    <source>
        <dbReference type="EMBL" id="KAL1193724.1"/>
    </source>
</evidence>
<name>A0ABD0ZQZ9_CARAN</name>
<accession>A0ABD0ZQZ9</accession>
<sequence>MASSSSNSFDGSVEEKFDQIFEQKFERMFNAVGDRQEASKAKKKRAFVEREREEGHIRLWKDYFSADATYPPNLFRRRFRMNKPLFMRIVDRLSNEVPFFQQRRDATGRFGLSALQKSTAAIRIMAYGCAADAVDEYVRLGASTAISCLEHFVEGIISLFGDEYLRQPTPEDLQ</sequence>
<evidence type="ECO:0000313" key="2">
    <source>
        <dbReference type="Proteomes" id="UP001558713"/>
    </source>
</evidence>
<reference evidence="1 2" key="1">
    <citation type="submission" date="2024-04" db="EMBL/GenBank/DDBJ databases">
        <title>Genome assembly C_amara_ONT_v2.</title>
        <authorList>
            <person name="Yant L."/>
            <person name="Moore C."/>
            <person name="Slenker M."/>
        </authorList>
    </citation>
    <scope>NUCLEOTIDE SEQUENCE [LARGE SCALE GENOMIC DNA]</scope>
    <source>
        <tissue evidence="1">Leaf</tissue>
    </source>
</reference>
<dbReference type="EMBL" id="JBANAX010000775">
    <property type="protein sequence ID" value="KAL1193724.1"/>
    <property type="molecule type" value="Genomic_DNA"/>
</dbReference>
<proteinExistence type="predicted"/>
<dbReference type="PANTHER" id="PTHR47150:SF5">
    <property type="entry name" value="OS07G0546750 PROTEIN"/>
    <property type="match status" value="1"/>
</dbReference>
<dbReference type="AlphaFoldDB" id="A0ABD0ZQZ9"/>
<organism evidence="1 2">
    <name type="scientific">Cardamine amara subsp. amara</name>
    <dbReference type="NCBI Taxonomy" id="228776"/>
    <lineage>
        <taxon>Eukaryota</taxon>
        <taxon>Viridiplantae</taxon>
        <taxon>Streptophyta</taxon>
        <taxon>Embryophyta</taxon>
        <taxon>Tracheophyta</taxon>
        <taxon>Spermatophyta</taxon>
        <taxon>Magnoliopsida</taxon>
        <taxon>eudicotyledons</taxon>
        <taxon>Gunneridae</taxon>
        <taxon>Pentapetalae</taxon>
        <taxon>rosids</taxon>
        <taxon>malvids</taxon>
        <taxon>Brassicales</taxon>
        <taxon>Brassicaceae</taxon>
        <taxon>Cardamineae</taxon>
        <taxon>Cardamine</taxon>
    </lineage>
</organism>
<protein>
    <submittedName>
        <fullName evidence="1">Uncharacterized protein</fullName>
    </submittedName>
</protein>
<dbReference type="Proteomes" id="UP001558713">
    <property type="component" value="Unassembled WGS sequence"/>
</dbReference>
<keyword evidence="2" id="KW-1185">Reference proteome</keyword>
<dbReference type="PANTHER" id="PTHR47150">
    <property type="entry name" value="OS12G0169200 PROTEIN"/>
    <property type="match status" value="1"/>
</dbReference>
<gene>
    <name evidence="1" type="ORF">V5N11_031633</name>
</gene>